<dbReference type="eggNOG" id="COG1216">
    <property type="taxonomic scope" value="Bacteria"/>
</dbReference>
<evidence type="ECO:0000256" key="3">
    <source>
        <dbReference type="ARBA" id="ARBA00022676"/>
    </source>
</evidence>
<comment type="caution">
    <text evidence="7">The sequence shown here is derived from an EMBL/GenBank/DDBJ whole genome shotgun (WGS) entry which is preliminary data.</text>
</comment>
<name>K8DZL5_9FIRM</name>
<proteinExistence type="inferred from homology"/>
<reference evidence="7 8" key="1">
    <citation type="journal article" date="2013" name="Genome Announc.">
        <title>Genome Sequence of the Sulfate-Reducing Bacterium Desulfotomaculum hydrothermale Lam5(T).</title>
        <authorList>
            <person name="Amin O."/>
            <person name="Fardeau M.L."/>
            <person name="Valette O."/>
            <person name="Hirschler-Rea A."/>
            <person name="Barbe V."/>
            <person name="Medigue C."/>
            <person name="Vacherie B."/>
            <person name="Ollivier B."/>
            <person name="Bertin P.N."/>
            <person name="Dolla A."/>
        </authorList>
    </citation>
    <scope>NUCLEOTIDE SEQUENCE [LARGE SCALE GENOMIC DNA]</scope>
    <source>
        <strain evidence="8">Lam5 / DSM 18033</strain>
    </source>
</reference>
<dbReference type="Gene3D" id="3.90.550.10">
    <property type="entry name" value="Spore Coat Polysaccharide Biosynthesis Protein SpsA, Chain A"/>
    <property type="match status" value="1"/>
</dbReference>
<dbReference type="STRING" id="1121428.DESHY_40099"/>
<feature type="domain" description="Glycosyltransferase 2-like" evidence="6">
    <location>
        <begin position="72"/>
        <end position="236"/>
    </location>
</feature>
<evidence type="ECO:0000256" key="4">
    <source>
        <dbReference type="ARBA" id="ARBA00022679"/>
    </source>
</evidence>
<evidence type="ECO:0000256" key="5">
    <source>
        <dbReference type="SAM" id="Phobius"/>
    </source>
</evidence>
<keyword evidence="3" id="KW-0328">Glycosyltransferase</keyword>
<dbReference type="SUPFAM" id="SSF53448">
    <property type="entry name" value="Nucleotide-diphospho-sugar transferases"/>
    <property type="match status" value="1"/>
</dbReference>
<accession>K8DZL5</accession>
<organism evidence="7 8">
    <name type="scientific">Desulforamulus hydrothermalis Lam5 = DSM 18033</name>
    <dbReference type="NCBI Taxonomy" id="1121428"/>
    <lineage>
        <taxon>Bacteria</taxon>
        <taxon>Bacillati</taxon>
        <taxon>Bacillota</taxon>
        <taxon>Clostridia</taxon>
        <taxon>Eubacteriales</taxon>
        <taxon>Peptococcaceae</taxon>
        <taxon>Desulforamulus</taxon>
    </lineage>
</organism>
<feature type="transmembrane region" description="Helical" evidence="5">
    <location>
        <begin position="6"/>
        <end position="27"/>
    </location>
</feature>
<protein>
    <submittedName>
        <fullName evidence="7">Glycosyl transferase family 2</fullName>
    </submittedName>
</protein>
<dbReference type="InterPro" id="IPR001173">
    <property type="entry name" value="Glyco_trans_2-like"/>
</dbReference>
<dbReference type="Pfam" id="PF00535">
    <property type="entry name" value="Glycos_transf_2"/>
    <property type="match status" value="1"/>
</dbReference>
<dbReference type="OrthoDB" id="396512at2"/>
<evidence type="ECO:0000313" key="7">
    <source>
        <dbReference type="EMBL" id="CCO08549.1"/>
    </source>
</evidence>
<dbReference type="PANTHER" id="PTHR43179:SF12">
    <property type="entry name" value="GALACTOFURANOSYLTRANSFERASE GLFT2"/>
    <property type="match status" value="1"/>
</dbReference>
<dbReference type="InterPro" id="IPR029044">
    <property type="entry name" value="Nucleotide-diphossugar_trans"/>
</dbReference>
<dbReference type="AlphaFoldDB" id="K8DZL5"/>
<dbReference type="GO" id="GO:0016757">
    <property type="term" value="F:glycosyltransferase activity"/>
    <property type="evidence" value="ECO:0007669"/>
    <property type="project" value="UniProtKB-KW"/>
</dbReference>
<comment type="similarity">
    <text evidence="2">Belongs to the glycosyltransferase 2 family.</text>
</comment>
<dbReference type="EMBL" id="CAOS01000011">
    <property type="protein sequence ID" value="CCO08549.1"/>
    <property type="molecule type" value="Genomic_DNA"/>
</dbReference>
<keyword evidence="5" id="KW-1133">Transmembrane helix</keyword>
<dbReference type="Proteomes" id="UP000009315">
    <property type="component" value="Unassembled WGS sequence"/>
</dbReference>
<gene>
    <name evidence="7" type="ORF">DESHY_40099</name>
</gene>
<evidence type="ECO:0000256" key="1">
    <source>
        <dbReference type="ARBA" id="ARBA00004776"/>
    </source>
</evidence>
<evidence type="ECO:0000256" key="2">
    <source>
        <dbReference type="ARBA" id="ARBA00006739"/>
    </source>
</evidence>
<evidence type="ECO:0000259" key="6">
    <source>
        <dbReference type="Pfam" id="PF00535"/>
    </source>
</evidence>
<keyword evidence="4 7" id="KW-0808">Transferase</keyword>
<dbReference type="PANTHER" id="PTHR43179">
    <property type="entry name" value="RHAMNOSYLTRANSFERASE WBBL"/>
    <property type="match status" value="1"/>
</dbReference>
<comment type="pathway">
    <text evidence="1">Cell wall biogenesis; cell wall polysaccharide biosynthesis.</text>
</comment>
<dbReference type="RefSeq" id="WP_008412032.1">
    <property type="nucleotide sequence ID" value="NZ_CAOS01000011.1"/>
</dbReference>
<evidence type="ECO:0000313" key="8">
    <source>
        <dbReference type="Proteomes" id="UP000009315"/>
    </source>
</evidence>
<sequence length="358" mass="40237">MITSSILTTMILLLLVMANLWLVFRLIARKQRVIKQAARSNFTHSELLNQAGEPTPGTVLVPGDTVAKPLVSIIIPCKNEDLNLKKTIDNIRSHNVNTAYEIIVVNDGSEDQCCDFLSGKDYQDLRLILTSGVGAAGARNTGAEQAQGDILVFCDAHVAVCDNWLDGLVASLREHRAQAVCPAVADMKTGRTVGYGQTWNRALNVSWLQEKPAAGTEVPLAGGCALAVEREVFGKIGGFDRYFQVWGREDEEICLKLWLFGYRLVVEPSVVVQHLFRSSHPYRVTNNHVIHNLLCLAYSHFNRRRLAKTIDLVKTNPYFPALLSDLLLHEGLREQRRLYLSTRVYDDNYYFDKFKISF</sequence>
<keyword evidence="5" id="KW-0472">Membrane</keyword>
<keyword evidence="8" id="KW-1185">Reference proteome</keyword>
<keyword evidence="5" id="KW-0812">Transmembrane</keyword>